<dbReference type="Gene3D" id="6.10.140.730">
    <property type="match status" value="1"/>
</dbReference>
<evidence type="ECO:0000259" key="6">
    <source>
        <dbReference type="Pfam" id="PF25975"/>
    </source>
</evidence>
<name>A0A512AZ40_9BACT</name>
<dbReference type="Pfam" id="PF25869">
    <property type="entry name" value="3HB_CusB"/>
    <property type="match status" value="1"/>
</dbReference>
<feature type="domain" description="CusB-like three alpha-helical bundle" evidence="3">
    <location>
        <begin position="142"/>
        <end position="191"/>
    </location>
</feature>
<evidence type="ECO:0000259" key="5">
    <source>
        <dbReference type="Pfam" id="PF25954"/>
    </source>
</evidence>
<dbReference type="InterPro" id="IPR058791">
    <property type="entry name" value="3HB_CusB"/>
</dbReference>
<evidence type="ECO:0000313" key="8">
    <source>
        <dbReference type="Proteomes" id="UP000321532"/>
    </source>
</evidence>
<dbReference type="GO" id="GO:0030288">
    <property type="term" value="C:outer membrane-bounded periplasmic space"/>
    <property type="evidence" value="ECO:0007669"/>
    <property type="project" value="TreeGrafter"/>
</dbReference>
<proteinExistence type="predicted"/>
<dbReference type="Gene3D" id="2.40.30.170">
    <property type="match status" value="1"/>
</dbReference>
<dbReference type="InterPro" id="IPR051909">
    <property type="entry name" value="MFP_Cation_Efflux"/>
</dbReference>
<feature type="domain" description="CusB-like barrel-sandwich hybrid" evidence="4">
    <location>
        <begin position="108"/>
        <end position="205"/>
    </location>
</feature>
<comment type="caution">
    <text evidence="7">The sequence shown here is derived from an EMBL/GenBank/DDBJ whole genome shotgun (WGS) entry which is preliminary data.</text>
</comment>
<dbReference type="PANTHER" id="PTHR30097:SF15">
    <property type="entry name" value="CATION EFFLUX SYSTEM PROTEIN CUSB"/>
    <property type="match status" value="1"/>
</dbReference>
<evidence type="ECO:0000259" key="3">
    <source>
        <dbReference type="Pfam" id="PF25869"/>
    </source>
</evidence>
<keyword evidence="8" id="KW-1185">Reference proteome</keyword>
<dbReference type="InterPro" id="IPR058790">
    <property type="entry name" value="BSH_CusB"/>
</dbReference>
<keyword evidence="1" id="KW-0813">Transport</keyword>
<dbReference type="Pfam" id="PF25919">
    <property type="entry name" value="BSH_CusB"/>
    <property type="match status" value="1"/>
</dbReference>
<evidence type="ECO:0000313" key="7">
    <source>
        <dbReference type="EMBL" id="GEO04993.1"/>
    </source>
</evidence>
<dbReference type="Proteomes" id="UP000321532">
    <property type="component" value="Unassembled WGS sequence"/>
</dbReference>
<dbReference type="GO" id="GO:0060003">
    <property type="term" value="P:copper ion export"/>
    <property type="evidence" value="ECO:0007669"/>
    <property type="project" value="TreeGrafter"/>
</dbReference>
<dbReference type="InterPro" id="IPR045800">
    <property type="entry name" value="HMBD"/>
</dbReference>
<dbReference type="GO" id="GO:0046914">
    <property type="term" value="F:transition metal ion binding"/>
    <property type="evidence" value="ECO:0007669"/>
    <property type="project" value="TreeGrafter"/>
</dbReference>
<evidence type="ECO:0000259" key="4">
    <source>
        <dbReference type="Pfam" id="PF25919"/>
    </source>
</evidence>
<gene>
    <name evidence="7" type="ORF">AAE02nite_26570</name>
</gene>
<dbReference type="Pfam" id="PF25954">
    <property type="entry name" value="Beta-barrel_RND_2"/>
    <property type="match status" value="1"/>
</dbReference>
<dbReference type="GO" id="GO:0015679">
    <property type="term" value="P:plasma membrane copper ion transport"/>
    <property type="evidence" value="ECO:0007669"/>
    <property type="project" value="TreeGrafter"/>
</dbReference>
<dbReference type="InterPro" id="IPR058792">
    <property type="entry name" value="Beta-barrel_RND_2"/>
</dbReference>
<dbReference type="Gene3D" id="2.40.420.20">
    <property type="match status" value="1"/>
</dbReference>
<dbReference type="AlphaFoldDB" id="A0A512AZ40"/>
<sequence>MFLPLALVSCRENHPDHAETGTTYTCPMHPQIVKDEPGSCPICGMDLVPQRREATEAATVAGDLNYLLQPTNQTVIANIKTITPVTKEVNSEITFPGIITYDTRRQYTIPARFGGRIEKLYVQFNYQPVRKGQKLYDIYSPDLITAQNELIYLLEHDAQNTDLIRAAKQKLQYLGATEAQISQISRQREANYTFPVYSPYNGYVVDPTVTTPPTYTAVNGNNGAGSGGMADMSSAATGSNISSAPPAPATPGFSVREGMYVTAGQTLFRVVNADEVWAEFNVSSTAAANLKKGTPVTLFFNQLPETNIKTRIHLVQPFYEAGESFAQVRVLLPTQHNSALVGQLVTGKIAMATDSALWVPKSAVLDLGSSSVVFRKLNGVFQPIEIIVGKRSDDLVEVQKGLDIQTEIAANAQFLVDSESFIRVADNR</sequence>
<dbReference type="Pfam" id="PF25975">
    <property type="entry name" value="CzcB_C"/>
    <property type="match status" value="1"/>
</dbReference>
<organism evidence="7 8">
    <name type="scientific">Adhaeribacter aerolatus</name>
    <dbReference type="NCBI Taxonomy" id="670289"/>
    <lineage>
        <taxon>Bacteria</taxon>
        <taxon>Pseudomonadati</taxon>
        <taxon>Bacteroidota</taxon>
        <taxon>Cytophagia</taxon>
        <taxon>Cytophagales</taxon>
        <taxon>Hymenobacteraceae</taxon>
        <taxon>Adhaeribacter</taxon>
    </lineage>
</organism>
<feature type="domain" description="CzcB-like C-terminal circularly permuted SH3-like" evidence="6">
    <location>
        <begin position="359"/>
        <end position="416"/>
    </location>
</feature>
<feature type="domain" description="Heavy metal binding" evidence="2">
    <location>
        <begin position="24"/>
        <end position="49"/>
    </location>
</feature>
<dbReference type="PANTHER" id="PTHR30097">
    <property type="entry name" value="CATION EFFLUX SYSTEM PROTEIN CUSB"/>
    <property type="match status" value="1"/>
</dbReference>
<dbReference type="EMBL" id="BJYS01000019">
    <property type="protein sequence ID" value="GEO04993.1"/>
    <property type="molecule type" value="Genomic_DNA"/>
</dbReference>
<dbReference type="InterPro" id="IPR058649">
    <property type="entry name" value="CzcB_C"/>
</dbReference>
<evidence type="ECO:0000256" key="1">
    <source>
        <dbReference type="ARBA" id="ARBA00022448"/>
    </source>
</evidence>
<accession>A0A512AZ40</accession>
<reference evidence="7 8" key="1">
    <citation type="submission" date="2019-07" db="EMBL/GenBank/DDBJ databases">
        <title>Whole genome shotgun sequence of Adhaeribacter aerolatus NBRC 106133.</title>
        <authorList>
            <person name="Hosoyama A."/>
            <person name="Uohara A."/>
            <person name="Ohji S."/>
            <person name="Ichikawa N."/>
        </authorList>
    </citation>
    <scope>NUCLEOTIDE SEQUENCE [LARGE SCALE GENOMIC DNA]</scope>
    <source>
        <strain evidence="7 8">NBRC 106133</strain>
    </source>
</reference>
<evidence type="ECO:0000259" key="2">
    <source>
        <dbReference type="Pfam" id="PF19335"/>
    </source>
</evidence>
<dbReference type="Pfam" id="PF19335">
    <property type="entry name" value="HMBD"/>
    <property type="match status" value="1"/>
</dbReference>
<protein>
    <submittedName>
        <fullName evidence="7">RND transporter</fullName>
    </submittedName>
</protein>
<feature type="domain" description="CusB-like beta-barrel" evidence="5">
    <location>
        <begin position="275"/>
        <end position="338"/>
    </location>
</feature>